<dbReference type="Proteomes" id="UP000778523">
    <property type="component" value="Unassembled WGS sequence"/>
</dbReference>
<dbReference type="InterPro" id="IPR052165">
    <property type="entry name" value="Membrane_assoc_protease"/>
</dbReference>
<accession>A0ABX2IEJ4</accession>
<keyword evidence="1" id="KW-0812">Transmembrane</keyword>
<reference evidence="2 3" key="1">
    <citation type="submission" date="2020-06" db="EMBL/GenBank/DDBJ databases">
        <title>Draft genome of Uliginosibacterium sp. IMCC34675.</title>
        <authorList>
            <person name="Song J."/>
        </authorList>
    </citation>
    <scope>NUCLEOTIDE SEQUENCE [LARGE SCALE GENOMIC DNA]</scope>
    <source>
        <strain evidence="2 3">IMCC34675</strain>
    </source>
</reference>
<name>A0ABX2IEJ4_9RHOO</name>
<sequence>MTILWWHWIVIGFALCVAELALPALVLIWLGVAALVLGLLVLLLPMPMTLQLLLWAVLSTALTFGWLRFFRRKPDDLRIGSSSEALGEIGLLVKDVEPYVPGEVLFQRPVLGSDRWACIAEAKLSAGSRVRVLAVEGSCVRVGAA</sequence>
<evidence type="ECO:0000313" key="3">
    <source>
        <dbReference type="Proteomes" id="UP000778523"/>
    </source>
</evidence>
<dbReference type="RefSeq" id="WP_170021482.1">
    <property type="nucleotide sequence ID" value="NZ_JABCSC020000002.1"/>
</dbReference>
<dbReference type="EMBL" id="JABCSC020000002">
    <property type="protein sequence ID" value="NSL54993.1"/>
    <property type="molecule type" value="Genomic_DNA"/>
</dbReference>
<feature type="transmembrane region" description="Helical" evidence="1">
    <location>
        <begin position="27"/>
        <end position="46"/>
    </location>
</feature>
<dbReference type="PANTHER" id="PTHR33507:SF3">
    <property type="entry name" value="INNER MEMBRANE PROTEIN YBBJ"/>
    <property type="match status" value="1"/>
</dbReference>
<dbReference type="SUPFAM" id="SSF141322">
    <property type="entry name" value="NfeD domain-like"/>
    <property type="match status" value="1"/>
</dbReference>
<comment type="caution">
    <text evidence="2">The sequence shown here is derived from an EMBL/GenBank/DDBJ whole genome shotgun (WGS) entry which is preliminary data.</text>
</comment>
<keyword evidence="3" id="KW-1185">Reference proteome</keyword>
<organism evidence="2 3">
    <name type="scientific">Uliginosibacterium aquaticum</name>
    <dbReference type="NCBI Taxonomy" id="2731212"/>
    <lineage>
        <taxon>Bacteria</taxon>
        <taxon>Pseudomonadati</taxon>
        <taxon>Pseudomonadota</taxon>
        <taxon>Betaproteobacteria</taxon>
        <taxon>Rhodocyclales</taxon>
        <taxon>Zoogloeaceae</taxon>
        <taxon>Uliginosibacterium</taxon>
    </lineage>
</organism>
<dbReference type="Gene3D" id="2.40.50.140">
    <property type="entry name" value="Nucleic acid-binding proteins"/>
    <property type="match status" value="1"/>
</dbReference>
<proteinExistence type="predicted"/>
<evidence type="ECO:0000313" key="2">
    <source>
        <dbReference type="EMBL" id="NSL54993.1"/>
    </source>
</evidence>
<evidence type="ECO:0000256" key="1">
    <source>
        <dbReference type="SAM" id="Phobius"/>
    </source>
</evidence>
<dbReference type="InterPro" id="IPR012340">
    <property type="entry name" value="NA-bd_OB-fold"/>
</dbReference>
<dbReference type="PANTHER" id="PTHR33507">
    <property type="entry name" value="INNER MEMBRANE PROTEIN YBBJ"/>
    <property type="match status" value="1"/>
</dbReference>
<feature type="transmembrane region" description="Helical" evidence="1">
    <location>
        <begin position="6"/>
        <end position="22"/>
    </location>
</feature>
<keyword evidence="1" id="KW-0472">Membrane</keyword>
<keyword evidence="1" id="KW-1133">Transmembrane helix</keyword>
<feature type="transmembrane region" description="Helical" evidence="1">
    <location>
        <begin position="52"/>
        <end position="70"/>
    </location>
</feature>
<protein>
    <submittedName>
        <fullName evidence="2">NfeD family protein</fullName>
    </submittedName>
</protein>
<gene>
    <name evidence="2" type="ORF">HJ583_008150</name>
</gene>